<comment type="caution">
    <text evidence="1">The sequence shown here is derived from an EMBL/GenBank/DDBJ whole genome shotgun (WGS) entry which is preliminary data.</text>
</comment>
<name>A0ACA9LNI9_9GLOM</name>
<protein>
    <submittedName>
        <fullName evidence="1">10623_t:CDS:1</fullName>
    </submittedName>
</protein>
<feature type="non-terminal residue" evidence="1">
    <location>
        <position position="1"/>
    </location>
</feature>
<evidence type="ECO:0000313" key="2">
    <source>
        <dbReference type="Proteomes" id="UP000789860"/>
    </source>
</evidence>
<reference evidence="1" key="1">
    <citation type="submission" date="2021-06" db="EMBL/GenBank/DDBJ databases">
        <authorList>
            <person name="Kallberg Y."/>
            <person name="Tangrot J."/>
            <person name="Rosling A."/>
        </authorList>
    </citation>
    <scope>NUCLEOTIDE SEQUENCE</scope>
    <source>
        <strain evidence="1">AU212A</strain>
    </source>
</reference>
<dbReference type="Proteomes" id="UP000789860">
    <property type="component" value="Unassembled WGS sequence"/>
</dbReference>
<gene>
    <name evidence="1" type="ORF">SCALOS_LOCUS4699</name>
</gene>
<keyword evidence="2" id="KW-1185">Reference proteome</keyword>
<proteinExistence type="predicted"/>
<organism evidence="1 2">
    <name type="scientific">Scutellospora calospora</name>
    <dbReference type="NCBI Taxonomy" id="85575"/>
    <lineage>
        <taxon>Eukaryota</taxon>
        <taxon>Fungi</taxon>
        <taxon>Fungi incertae sedis</taxon>
        <taxon>Mucoromycota</taxon>
        <taxon>Glomeromycotina</taxon>
        <taxon>Glomeromycetes</taxon>
        <taxon>Diversisporales</taxon>
        <taxon>Gigasporaceae</taxon>
        <taxon>Scutellospora</taxon>
    </lineage>
</organism>
<dbReference type="EMBL" id="CAJVPM010006645">
    <property type="protein sequence ID" value="CAG8537352.1"/>
    <property type="molecule type" value="Genomic_DNA"/>
</dbReference>
<accession>A0ACA9LNI9</accession>
<sequence>EVDLSMNEYDSSASDINIENKTTELKTILEKIRDLFIDSVPAQIGLFVTFRIHRIQNPPTKYII</sequence>
<evidence type="ECO:0000313" key="1">
    <source>
        <dbReference type="EMBL" id="CAG8537352.1"/>
    </source>
</evidence>